<evidence type="ECO:0000256" key="3">
    <source>
        <dbReference type="ARBA" id="ARBA00011738"/>
    </source>
</evidence>
<comment type="caution">
    <text evidence="8">The sequence shown here is derived from an EMBL/GenBank/DDBJ whole genome shotgun (WGS) entry which is preliminary data.</text>
</comment>
<dbReference type="EC" id="1.3.3.3" evidence="4"/>
<evidence type="ECO:0000256" key="5">
    <source>
        <dbReference type="ARBA" id="ARBA00023002"/>
    </source>
</evidence>
<evidence type="ECO:0000313" key="8">
    <source>
        <dbReference type="EMBL" id="ECY4846667.1"/>
    </source>
</evidence>
<dbReference type="PRINTS" id="PR00073">
    <property type="entry name" value="COPRGNOXDASE"/>
</dbReference>
<evidence type="ECO:0000256" key="4">
    <source>
        <dbReference type="ARBA" id="ARBA00012869"/>
    </source>
</evidence>
<evidence type="ECO:0000256" key="1">
    <source>
        <dbReference type="ARBA" id="ARBA00005168"/>
    </source>
</evidence>
<dbReference type="Gene3D" id="3.40.1500.10">
    <property type="entry name" value="Coproporphyrinogen III oxidase, aerobic"/>
    <property type="match status" value="1"/>
</dbReference>
<dbReference type="AlphaFoldDB" id="A0A621B778"/>
<dbReference type="EMBL" id="AALDKS010000066">
    <property type="protein sequence ID" value="ECY4846667.1"/>
    <property type="molecule type" value="Genomic_DNA"/>
</dbReference>
<comment type="pathway">
    <text evidence="1">Porphyrin-containing compound metabolism; protoporphyrin-IX biosynthesis; protoporphyrinogen-IX from coproporphyrinogen-III (O2 route): step 1/1.</text>
</comment>
<dbReference type="InterPro" id="IPR001260">
    <property type="entry name" value="Coprogen_oxidase_aer"/>
</dbReference>
<dbReference type="SUPFAM" id="SSF102886">
    <property type="entry name" value="Coproporphyrinogen III oxidase"/>
    <property type="match status" value="1"/>
</dbReference>
<evidence type="ECO:0000256" key="6">
    <source>
        <dbReference type="ARBA" id="ARBA00023133"/>
    </source>
</evidence>
<reference evidence="8" key="1">
    <citation type="submission" date="2018-07" db="EMBL/GenBank/DDBJ databases">
        <authorList>
            <person name="Ashton P.M."/>
            <person name="Dallman T."/>
            <person name="Nair S."/>
            <person name="De Pinna E."/>
            <person name="Peters T."/>
            <person name="Grant K."/>
        </authorList>
    </citation>
    <scope>NUCLEOTIDE SEQUENCE</scope>
    <source>
        <strain evidence="8">18523</strain>
    </source>
</reference>
<dbReference type="PANTHER" id="PTHR10755:SF0">
    <property type="entry name" value="OXYGEN-DEPENDENT COPROPORPHYRINOGEN-III OXIDASE, MITOCHONDRIAL"/>
    <property type="match status" value="1"/>
</dbReference>
<evidence type="ECO:0000256" key="7">
    <source>
        <dbReference type="ARBA" id="ARBA00023244"/>
    </source>
</evidence>
<dbReference type="GO" id="GO:0005737">
    <property type="term" value="C:cytoplasm"/>
    <property type="evidence" value="ECO:0007669"/>
    <property type="project" value="TreeGrafter"/>
</dbReference>
<feature type="non-terminal residue" evidence="8">
    <location>
        <position position="55"/>
    </location>
</feature>
<gene>
    <name evidence="8" type="ORF">AVB14_15745</name>
</gene>
<comment type="subunit">
    <text evidence="3">Homodimer.</text>
</comment>
<dbReference type="InterPro" id="IPR036406">
    <property type="entry name" value="Coprogen_oxidase_aer_sf"/>
</dbReference>
<accession>A0A621B778</accession>
<dbReference type="GO" id="GO:0006782">
    <property type="term" value="P:protoporphyrinogen IX biosynthetic process"/>
    <property type="evidence" value="ECO:0007669"/>
    <property type="project" value="TreeGrafter"/>
</dbReference>
<name>A0A621B778_SALEN</name>
<protein>
    <recommendedName>
        <fullName evidence="4">coproporphyrinogen oxidase</fullName>
        <ecNumber evidence="4">1.3.3.3</ecNumber>
    </recommendedName>
</protein>
<dbReference type="PANTHER" id="PTHR10755">
    <property type="entry name" value="COPROPORPHYRINOGEN III OXIDASE, MITOCHONDRIAL"/>
    <property type="match status" value="1"/>
</dbReference>
<sequence length="55" mass="6153">MKPDAHHVKQFLLRLQDDICQKLSAVDGANFVEDSWRREAGGGGRSRVLRNGGIF</sequence>
<keyword evidence="6" id="KW-0350">Heme biosynthesis</keyword>
<dbReference type="Pfam" id="PF01218">
    <property type="entry name" value="Coprogen_oxidas"/>
    <property type="match status" value="1"/>
</dbReference>
<comment type="similarity">
    <text evidence="2">Belongs to the aerobic coproporphyrinogen-III oxidase family.</text>
</comment>
<proteinExistence type="inferred from homology"/>
<evidence type="ECO:0000256" key="2">
    <source>
        <dbReference type="ARBA" id="ARBA00010644"/>
    </source>
</evidence>
<dbReference type="GO" id="GO:0004109">
    <property type="term" value="F:coproporphyrinogen oxidase activity"/>
    <property type="evidence" value="ECO:0007669"/>
    <property type="project" value="UniProtKB-EC"/>
</dbReference>
<keyword evidence="5" id="KW-0560">Oxidoreductase</keyword>
<organism evidence="8">
    <name type="scientific">Salmonella enteritidis</name>
    <dbReference type="NCBI Taxonomy" id="149539"/>
    <lineage>
        <taxon>Bacteria</taxon>
        <taxon>Pseudomonadati</taxon>
        <taxon>Pseudomonadota</taxon>
        <taxon>Gammaproteobacteria</taxon>
        <taxon>Enterobacterales</taxon>
        <taxon>Enterobacteriaceae</taxon>
        <taxon>Salmonella</taxon>
    </lineage>
</organism>
<keyword evidence="7" id="KW-0627">Porphyrin biosynthesis</keyword>